<dbReference type="InterPro" id="IPR014757">
    <property type="entry name" value="Tscrpt_reg_IclR_C"/>
</dbReference>
<dbReference type="InterPro" id="IPR005471">
    <property type="entry name" value="Tscrpt_reg_IclR_N"/>
</dbReference>
<evidence type="ECO:0000256" key="3">
    <source>
        <dbReference type="ARBA" id="ARBA00023163"/>
    </source>
</evidence>
<dbReference type="PROSITE" id="PS51078">
    <property type="entry name" value="ICLR_ED"/>
    <property type="match status" value="1"/>
</dbReference>
<dbReference type="GO" id="GO:0003677">
    <property type="term" value="F:DNA binding"/>
    <property type="evidence" value="ECO:0007669"/>
    <property type="project" value="UniProtKB-KW"/>
</dbReference>
<dbReference type="PANTHER" id="PTHR30136">
    <property type="entry name" value="HELIX-TURN-HELIX TRANSCRIPTIONAL REGULATOR, ICLR FAMILY"/>
    <property type="match status" value="1"/>
</dbReference>
<dbReference type="InterPro" id="IPR029016">
    <property type="entry name" value="GAF-like_dom_sf"/>
</dbReference>
<evidence type="ECO:0000313" key="7">
    <source>
        <dbReference type="Proteomes" id="UP000431080"/>
    </source>
</evidence>
<dbReference type="InterPro" id="IPR036390">
    <property type="entry name" value="WH_DNA-bd_sf"/>
</dbReference>
<dbReference type="Pfam" id="PF09339">
    <property type="entry name" value="HTH_IclR"/>
    <property type="match status" value="1"/>
</dbReference>
<dbReference type="SUPFAM" id="SSF55781">
    <property type="entry name" value="GAF domain-like"/>
    <property type="match status" value="1"/>
</dbReference>
<accession>A0A6I2FDS6</accession>
<keyword evidence="3" id="KW-0804">Transcription</keyword>
<reference evidence="6 7" key="1">
    <citation type="submission" date="2019-10" db="EMBL/GenBank/DDBJ databases">
        <authorList>
            <person name="Nie G."/>
            <person name="Ming H."/>
            <person name="Yi B."/>
        </authorList>
    </citation>
    <scope>NUCLEOTIDE SEQUENCE [LARGE SCALE GENOMIC DNA]</scope>
    <source>
        <strain evidence="6 7">CFH 90414</strain>
    </source>
</reference>
<feature type="domain" description="HTH iclR-type" evidence="4">
    <location>
        <begin position="63"/>
        <end position="130"/>
    </location>
</feature>
<dbReference type="GO" id="GO:0003700">
    <property type="term" value="F:DNA-binding transcription factor activity"/>
    <property type="evidence" value="ECO:0007669"/>
    <property type="project" value="TreeGrafter"/>
</dbReference>
<dbReference type="EMBL" id="WJIF01000007">
    <property type="protein sequence ID" value="MRG60666.1"/>
    <property type="molecule type" value="Genomic_DNA"/>
</dbReference>
<gene>
    <name evidence="6" type="ORF">GE115_12420</name>
</gene>
<protein>
    <submittedName>
        <fullName evidence="6">Helix-turn-helix domain-containing protein</fullName>
    </submittedName>
</protein>
<comment type="caution">
    <text evidence="6">The sequence shown here is derived from an EMBL/GenBank/DDBJ whole genome shotgun (WGS) entry which is preliminary data.</text>
</comment>
<keyword evidence="1" id="KW-0805">Transcription regulation</keyword>
<keyword evidence="7" id="KW-1185">Reference proteome</keyword>
<evidence type="ECO:0000259" key="5">
    <source>
        <dbReference type="PROSITE" id="PS51078"/>
    </source>
</evidence>
<organism evidence="6 7">
    <name type="scientific">Agromyces agglutinans</name>
    <dbReference type="NCBI Taxonomy" id="2662258"/>
    <lineage>
        <taxon>Bacteria</taxon>
        <taxon>Bacillati</taxon>
        <taxon>Actinomycetota</taxon>
        <taxon>Actinomycetes</taxon>
        <taxon>Micrococcales</taxon>
        <taxon>Microbacteriaceae</taxon>
        <taxon>Agromyces</taxon>
    </lineage>
</organism>
<evidence type="ECO:0000259" key="4">
    <source>
        <dbReference type="PROSITE" id="PS51077"/>
    </source>
</evidence>
<keyword evidence="2" id="KW-0238">DNA-binding</keyword>
<dbReference type="AlphaFoldDB" id="A0A6I2FDS6"/>
<dbReference type="Proteomes" id="UP000431080">
    <property type="component" value="Unassembled WGS sequence"/>
</dbReference>
<dbReference type="InterPro" id="IPR036388">
    <property type="entry name" value="WH-like_DNA-bd_sf"/>
</dbReference>
<evidence type="ECO:0000256" key="1">
    <source>
        <dbReference type="ARBA" id="ARBA00023015"/>
    </source>
</evidence>
<evidence type="ECO:0000256" key="2">
    <source>
        <dbReference type="ARBA" id="ARBA00023125"/>
    </source>
</evidence>
<dbReference type="PANTHER" id="PTHR30136:SF24">
    <property type="entry name" value="HTH-TYPE TRANSCRIPTIONAL REPRESSOR ALLR"/>
    <property type="match status" value="1"/>
</dbReference>
<dbReference type="SMART" id="SM00346">
    <property type="entry name" value="HTH_ICLR"/>
    <property type="match status" value="1"/>
</dbReference>
<dbReference type="GO" id="GO:0045892">
    <property type="term" value="P:negative regulation of DNA-templated transcription"/>
    <property type="evidence" value="ECO:0007669"/>
    <property type="project" value="TreeGrafter"/>
</dbReference>
<dbReference type="Pfam" id="PF01614">
    <property type="entry name" value="IclR_C"/>
    <property type="match status" value="1"/>
</dbReference>
<dbReference type="Gene3D" id="3.30.450.40">
    <property type="match status" value="1"/>
</dbReference>
<dbReference type="PROSITE" id="PS51077">
    <property type="entry name" value="HTH_ICLR"/>
    <property type="match status" value="1"/>
</dbReference>
<proteinExistence type="predicted"/>
<name>A0A6I2FDS6_9MICO</name>
<dbReference type="Gene3D" id="1.10.10.10">
    <property type="entry name" value="Winged helix-like DNA-binding domain superfamily/Winged helix DNA-binding domain"/>
    <property type="match status" value="1"/>
</dbReference>
<sequence length="297" mass="31041">MAPSWGHRHRCPRISRTALHRSVLTSTFGIEGRSTTIQAAGRGCSMTSLAEWNTSPAPSGGPASVLDRVVAILDAVKEGDGSTTITDLAAKSGLPKSTVSRLVAELTAQRYLERTDDGVALGLRLFELGARASLPRRLLGAAAPVIRQLREVTGERVGLWVQQGADMVSIAAVPGRLPMLPTRAGMHSPALTTASGKAFLAFCADQRVVDRISAPLVDEAADRFRDELTHVRASVVAMDLEVSYPGILAVASPVITSGRVVLGAISIAGPSGAMDPDRVAPLVRAAGTSVSRRLAAA</sequence>
<feature type="domain" description="IclR-ED" evidence="5">
    <location>
        <begin position="124"/>
        <end position="297"/>
    </location>
</feature>
<dbReference type="InterPro" id="IPR050707">
    <property type="entry name" value="HTH_MetabolicPath_Reg"/>
</dbReference>
<dbReference type="SUPFAM" id="SSF46785">
    <property type="entry name" value="Winged helix' DNA-binding domain"/>
    <property type="match status" value="1"/>
</dbReference>
<evidence type="ECO:0000313" key="6">
    <source>
        <dbReference type="EMBL" id="MRG60666.1"/>
    </source>
</evidence>